<dbReference type="HOGENOM" id="CLU_1359005_0_0_7"/>
<feature type="signal peptide" evidence="1">
    <location>
        <begin position="1"/>
        <end position="24"/>
    </location>
</feature>
<evidence type="ECO:0000313" key="3">
    <source>
        <dbReference type="EMBL" id="ACT19662.1"/>
    </source>
</evidence>
<dbReference type="NCBIfam" id="TIGR02595">
    <property type="entry name" value="PEP_CTERM"/>
    <property type="match status" value="1"/>
</dbReference>
<keyword evidence="1" id="KW-0732">Signal</keyword>
<evidence type="ECO:0000259" key="2">
    <source>
        <dbReference type="Pfam" id="PF07589"/>
    </source>
</evidence>
<name>C6E6N4_GEOSM</name>
<dbReference type="InterPro" id="IPR013424">
    <property type="entry name" value="Ice-binding_C"/>
</dbReference>
<reference evidence="3" key="1">
    <citation type="submission" date="2009-07" db="EMBL/GenBank/DDBJ databases">
        <title>Complete sequence of Geobacter sp. M21.</title>
        <authorList>
            <consortium name="US DOE Joint Genome Institute"/>
            <person name="Lucas S."/>
            <person name="Copeland A."/>
            <person name="Lapidus A."/>
            <person name="Glavina del Rio T."/>
            <person name="Dalin E."/>
            <person name="Tice H."/>
            <person name="Bruce D."/>
            <person name="Goodwin L."/>
            <person name="Pitluck S."/>
            <person name="Saunders E."/>
            <person name="Brettin T."/>
            <person name="Detter J.C."/>
            <person name="Han C."/>
            <person name="Larimer F."/>
            <person name="Land M."/>
            <person name="Hauser L."/>
            <person name="Kyrpides N."/>
            <person name="Ovchinnikova G."/>
            <person name="Lovley D."/>
        </authorList>
    </citation>
    <scope>NUCLEOTIDE SEQUENCE [LARGE SCALE GENOMIC DNA]</scope>
    <source>
        <strain evidence="3">M21</strain>
    </source>
</reference>
<proteinExistence type="predicted"/>
<dbReference type="eggNOG" id="ENOG5032Z41">
    <property type="taxonomic scope" value="Bacteria"/>
</dbReference>
<gene>
    <name evidence="3" type="ordered locus">GM21_3641</name>
</gene>
<dbReference type="KEGG" id="gem:GM21_3641"/>
<dbReference type="OrthoDB" id="8708738at2"/>
<dbReference type="EMBL" id="CP001661">
    <property type="protein sequence ID" value="ACT19662.1"/>
    <property type="molecule type" value="Genomic_DNA"/>
</dbReference>
<evidence type="ECO:0000256" key="1">
    <source>
        <dbReference type="SAM" id="SignalP"/>
    </source>
</evidence>
<accession>C6E6N4</accession>
<feature type="chain" id="PRO_5002964781" description="Ice-binding protein C-terminal domain-containing protein" evidence="1">
    <location>
        <begin position="25"/>
        <end position="224"/>
    </location>
</feature>
<sequence>MRKKALVASVISALVIGASGVAGASPIFQDDFNVENAGHEALNFSSFRHWRVASGTGTVDLIGNGGRFDFLPGNGLYVDLDGSTGLAGLLQSTPISAPAGDYILSFDLAGSHRNTIESVISYFPNEVAPAAKGPVSSLLLDSINVTQILNIGSDQGFQRYEVPFSLASPGSFNIAFQSIGENGDNIGALLDNVSVAPVPEPSTILLLASGFFGAAIYGKRRKVS</sequence>
<feature type="domain" description="Ice-binding protein C-terminal" evidence="2">
    <location>
        <begin position="197"/>
        <end position="221"/>
    </location>
</feature>
<dbReference type="AlphaFoldDB" id="C6E6N4"/>
<dbReference type="STRING" id="443144.GM21_3641"/>
<dbReference type="Pfam" id="PF07589">
    <property type="entry name" value="PEP-CTERM"/>
    <property type="match status" value="1"/>
</dbReference>
<organism evidence="3">
    <name type="scientific">Geobacter sp. (strain M21)</name>
    <dbReference type="NCBI Taxonomy" id="443144"/>
    <lineage>
        <taxon>Bacteria</taxon>
        <taxon>Pseudomonadati</taxon>
        <taxon>Thermodesulfobacteriota</taxon>
        <taxon>Desulfuromonadia</taxon>
        <taxon>Geobacterales</taxon>
        <taxon>Geobacteraceae</taxon>
        <taxon>Geobacter</taxon>
    </lineage>
</organism>
<protein>
    <recommendedName>
        <fullName evidence="2">Ice-binding protein C-terminal domain-containing protein</fullName>
    </recommendedName>
</protein>